<dbReference type="InterPro" id="IPR038063">
    <property type="entry name" value="Transpep_catalytic_dom"/>
</dbReference>
<dbReference type="PROSITE" id="PS52029">
    <property type="entry name" value="LD_TPASE"/>
    <property type="match status" value="1"/>
</dbReference>
<dbReference type="PANTHER" id="PTHR30582:SF2">
    <property type="entry name" value="L,D-TRANSPEPTIDASE YCIB-RELATED"/>
    <property type="match status" value="1"/>
</dbReference>
<dbReference type="InterPro" id="IPR050979">
    <property type="entry name" value="LD-transpeptidase"/>
</dbReference>
<dbReference type="Pfam" id="PF03734">
    <property type="entry name" value="YkuD"/>
    <property type="match status" value="1"/>
</dbReference>
<evidence type="ECO:0000313" key="10">
    <source>
        <dbReference type="EMBL" id="MFC5454141.1"/>
    </source>
</evidence>
<protein>
    <submittedName>
        <fullName evidence="10">L,D-transpeptidase</fullName>
        <ecNumber evidence="10">2.-.-.-</ecNumber>
    </submittedName>
</protein>
<keyword evidence="3 10" id="KW-0808">Transferase</keyword>
<dbReference type="RefSeq" id="WP_377163910.1">
    <property type="nucleotide sequence ID" value="NZ_JBHSMQ010000001.1"/>
</dbReference>
<accession>A0ABW0KNL9</accession>
<feature type="chain" id="PRO_5045967469" evidence="8">
    <location>
        <begin position="31"/>
        <end position="207"/>
    </location>
</feature>
<sequence>MNSNLIVLRRSLKALAFAGLALALSNCATAKKGNYSLNFDPPAKAVKNPANVRVKLSTGAQRVYVMEGNEVLLATPCSVGTASSPTPTGNFTIYSKVANRRRASSPGAGYPMTFWMEFKSAYGMHWGWVKPYPCTHGCVRLPIKSAQKIFSMVRSGTPLNIASSQPEDATIGKTLPVLDDSSLADPPDSYMMSNKVFEDAAKGKMYY</sequence>
<evidence type="ECO:0000256" key="8">
    <source>
        <dbReference type="SAM" id="SignalP"/>
    </source>
</evidence>
<dbReference type="SUPFAM" id="SSF141523">
    <property type="entry name" value="L,D-transpeptidase catalytic domain-like"/>
    <property type="match status" value="1"/>
</dbReference>
<feature type="active site" description="Proton donor/acceptor" evidence="7">
    <location>
        <position position="125"/>
    </location>
</feature>
<feature type="signal peptide" evidence="8">
    <location>
        <begin position="1"/>
        <end position="30"/>
    </location>
</feature>
<evidence type="ECO:0000256" key="5">
    <source>
        <dbReference type="ARBA" id="ARBA00022984"/>
    </source>
</evidence>
<feature type="domain" description="L,D-TPase catalytic" evidence="9">
    <location>
        <begin position="52"/>
        <end position="162"/>
    </location>
</feature>
<comment type="caution">
    <text evidence="10">The sequence shown here is derived from an EMBL/GenBank/DDBJ whole genome shotgun (WGS) entry which is preliminary data.</text>
</comment>
<dbReference type="PANTHER" id="PTHR30582">
    <property type="entry name" value="L,D-TRANSPEPTIDASE"/>
    <property type="match status" value="1"/>
</dbReference>
<dbReference type="Gene3D" id="2.40.440.10">
    <property type="entry name" value="L,D-transpeptidase catalytic domain-like"/>
    <property type="match status" value="1"/>
</dbReference>
<proteinExistence type="inferred from homology"/>
<organism evidence="10 11">
    <name type="scientific">Prosthecobacter fluviatilis</name>
    <dbReference type="NCBI Taxonomy" id="445931"/>
    <lineage>
        <taxon>Bacteria</taxon>
        <taxon>Pseudomonadati</taxon>
        <taxon>Verrucomicrobiota</taxon>
        <taxon>Verrucomicrobiia</taxon>
        <taxon>Verrucomicrobiales</taxon>
        <taxon>Verrucomicrobiaceae</taxon>
        <taxon>Prosthecobacter</taxon>
    </lineage>
</organism>
<evidence type="ECO:0000256" key="6">
    <source>
        <dbReference type="ARBA" id="ARBA00023316"/>
    </source>
</evidence>
<feature type="active site" description="Nucleophile" evidence="7">
    <location>
        <position position="138"/>
    </location>
</feature>
<keyword evidence="11" id="KW-1185">Reference proteome</keyword>
<comment type="similarity">
    <text evidence="2">Belongs to the YkuD family.</text>
</comment>
<evidence type="ECO:0000256" key="3">
    <source>
        <dbReference type="ARBA" id="ARBA00022679"/>
    </source>
</evidence>
<evidence type="ECO:0000256" key="7">
    <source>
        <dbReference type="PROSITE-ProRule" id="PRU01373"/>
    </source>
</evidence>
<evidence type="ECO:0000256" key="4">
    <source>
        <dbReference type="ARBA" id="ARBA00022960"/>
    </source>
</evidence>
<keyword evidence="5 7" id="KW-0573">Peptidoglycan synthesis</keyword>
<name>A0ABW0KNL9_9BACT</name>
<keyword evidence="6 7" id="KW-0961">Cell wall biogenesis/degradation</keyword>
<dbReference type="CDD" id="cd16913">
    <property type="entry name" value="YkuD_like"/>
    <property type="match status" value="1"/>
</dbReference>
<gene>
    <name evidence="10" type="ORF">ACFQDI_04655</name>
</gene>
<dbReference type="Proteomes" id="UP001596052">
    <property type="component" value="Unassembled WGS sequence"/>
</dbReference>
<evidence type="ECO:0000313" key="11">
    <source>
        <dbReference type="Proteomes" id="UP001596052"/>
    </source>
</evidence>
<keyword evidence="4 7" id="KW-0133">Cell shape</keyword>
<keyword evidence="8" id="KW-0732">Signal</keyword>
<evidence type="ECO:0000256" key="2">
    <source>
        <dbReference type="ARBA" id="ARBA00005992"/>
    </source>
</evidence>
<evidence type="ECO:0000259" key="9">
    <source>
        <dbReference type="PROSITE" id="PS52029"/>
    </source>
</evidence>
<dbReference type="EC" id="2.-.-.-" evidence="10"/>
<dbReference type="EMBL" id="JBHSMQ010000001">
    <property type="protein sequence ID" value="MFC5454141.1"/>
    <property type="molecule type" value="Genomic_DNA"/>
</dbReference>
<reference evidence="11" key="1">
    <citation type="journal article" date="2019" name="Int. J. Syst. Evol. Microbiol.">
        <title>The Global Catalogue of Microorganisms (GCM) 10K type strain sequencing project: providing services to taxonomists for standard genome sequencing and annotation.</title>
        <authorList>
            <consortium name="The Broad Institute Genomics Platform"/>
            <consortium name="The Broad Institute Genome Sequencing Center for Infectious Disease"/>
            <person name="Wu L."/>
            <person name="Ma J."/>
        </authorList>
    </citation>
    <scope>NUCLEOTIDE SEQUENCE [LARGE SCALE GENOMIC DNA]</scope>
    <source>
        <strain evidence="11">CGMCC 4.1469</strain>
    </source>
</reference>
<dbReference type="GO" id="GO:0016740">
    <property type="term" value="F:transferase activity"/>
    <property type="evidence" value="ECO:0007669"/>
    <property type="project" value="UniProtKB-KW"/>
</dbReference>
<evidence type="ECO:0000256" key="1">
    <source>
        <dbReference type="ARBA" id="ARBA00004752"/>
    </source>
</evidence>
<dbReference type="InterPro" id="IPR005490">
    <property type="entry name" value="LD_TPept_cat_dom"/>
</dbReference>
<comment type="pathway">
    <text evidence="1 7">Cell wall biogenesis; peptidoglycan biosynthesis.</text>
</comment>